<name>A0AA85ERH5_9TREM</name>
<dbReference type="Proteomes" id="UP000050792">
    <property type="component" value="Unassembled WGS sequence"/>
</dbReference>
<dbReference type="AlphaFoldDB" id="A0AA85ERH5"/>
<accession>A0AA85ERH5</accession>
<evidence type="ECO:0000313" key="2">
    <source>
        <dbReference type="Proteomes" id="UP000050792"/>
    </source>
</evidence>
<feature type="region of interest" description="Disordered" evidence="1">
    <location>
        <begin position="83"/>
        <end position="110"/>
    </location>
</feature>
<dbReference type="WBParaSite" id="SRDH1_20100.1">
    <property type="protein sequence ID" value="SRDH1_20100.1"/>
    <property type="gene ID" value="SRDH1_20100"/>
</dbReference>
<evidence type="ECO:0000256" key="1">
    <source>
        <dbReference type="SAM" id="MobiDB-lite"/>
    </source>
</evidence>
<evidence type="ECO:0000313" key="3">
    <source>
        <dbReference type="WBParaSite" id="SRDH1_20100.1"/>
    </source>
</evidence>
<protein>
    <submittedName>
        <fullName evidence="3">Uncharacterized protein</fullName>
    </submittedName>
</protein>
<sequence length="110" mass="12848">MFNTVLLPHVDKLKEFKITPNNRFQTLQHLIEEETTMGENWKGIEKALTSTCLEVLGHNKHHRKEWISMETLDKTQERKIKKTAVNNSRTRTEKVKGLAECRSQQGSEED</sequence>
<organism evidence="2 3">
    <name type="scientific">Schistosoma rodhaini</name>
    <dbReference type="NCBI Taxonomy" id="6188"/>
    <lineage>
        <taxon>Eukaryota</taxon>
        <taxon>Metazoa</taxon>
        <taxon>Spiralia</taxon>
        <taxon>Lophotrochozoa</taxon>
        <taxon>Platyhelminthes</taxon>
        <taxon>Trematoda</taxon>
        <taxon>Digenea</taxon>
        <taxon>Strigeidida</taxon>
        <taxon>Schistosomatoidea</taxon>
        <taxon>Schistosomatidae</taxon>
        <taxon>Schistosoma</taxon>
    </lineage>
</organism>
<proteinExistence type="predicted"/>
<feature type="compositionally biased region" description="Basic and acidic residues" evidence="1">
    <location>
        <begin position="90"/>
        <end position="99"/>
    </location>
</feature>
<reference evidence="2" key="1">
    <citation type="submission" date="2022-06" db="EMBL/GenBank/DDBJ databases">
        <authorList>
            <person name="Berger JAMES D."/>
            <person name="Berger JAMES D."/>
        </authorList>
    </citation>
    <scope>NUCLEOTIDE SEQUENCE [LARGE SCALE GENOMIC DNA]</scope>
</reference>
<keyword evidence="2" id="KW-1185">Reference proteome</keyword>
<reference evidence="3" key="2">
    <citation type="submission" date="2023-11" db="UniProtKB">
        <authorList>
            <consortium name="WormBaseParasite"/>
        </authorList>
    </citation>
    <scope>IDENTIFICATION</scope>
</reference>